<protein>
    <submittedName>
        <fullName evidence="2">Uncharacterized protein</fullName>
    </submittedName>
</protein>
<dbReference type="HOGENOM" id="CLU_1150960_0_0_7"/>
<sequence>MRVNQLLIIIAIFSSSSNVHANPSLAKAESYMTSQGFYKQLYDLGVYWDRELNIQRDCNSKYYVNPISHAILTPLTFNNEDVYPVGGVWTFRYEFKRCNKSKIYNAIVVAKNGKEPQMGMLVPGTTYCSPLLIRDLFVGGVAGMVAIKRKDESCKTIKVLDTKVTKGPDITDSAGKEHPGMWEEQWIVKSCNETITMTFCFVPDGNNGTNWSSGKCKI</sequence>
<dbReference type="Proteomes" id="UP000011721">
    <property type="component" value="Chromosome"/>
</dbReference>
<reference evidence="3" key="1">
    <citation type="journal article" date="2013" name="Stand. Genomic Sci.">
        <title>Complete genome sequence of Desulfocapsa sulfexigens, a marine deltaproteobacterium specialized in disproportionating inorganic sulfur compounds.</title>
        <authorList>
            <person name="Finster K.W."/>
            <person name="Kjeldsen K.U."/>
            <person name="Kube M."/>
            <person name="Reinhardt R."/>
            <person name="Mussmann M."/>
            <person name="Amann R."/>
            <person name="Schreiber L."/>
        </authorList>
    </citation>
    <scope>NUCLEOTIDE SEQUENCE [LARGE SCALE GENOMIC DNA]</scope>
    <source>
        <strain evidence="3">DSM 10523 / SB164P1</strain>
    </source>
</reference>
<dbReference type="EMBL" id="CP003985">
    <property type="protein sequence ID" value="AGF76996.1"/>
    <property type="molecule type" value="Genomic_DNA"/>
</dbReference>
<evidence type="ECO:0000256" key="1">
    <source>
        <dbReference type="SAM" id="SignalP"/>
    </source>
</evidence>
<proteinExistence type="predicted"/>
<dbReference type="eggNOG" id="ENOG50334HY">
    <property type="taxonomic scope" value="Bacteria"/>
</dbReference>
<name>M1PKK0_DESSD</name>
<dbReference type="KEGG" id="dsf:UWK_00411"/>
<gene>
    <name evidence="2" type="ordered locus">UWK_00411</name>
</gene>
<organism evidence="2 3">
    <name type="scientific">Desulfocapsa sulfexigens (strain DSM 10523 / SB164P1)</name>
    <dbReference type="NCBI Taxonomy" id="1167006"/>
    <lineage>
        <taxon>Bacteria</taxon>
        <taxon>Pseudomonadati</taxon>
        <taxon>Thermodesulfobacteriota</taxon>
        <taxon>Desulfobulbia</taxon>
        <taxon>Desulfobulbales</taxon>
        <taxon>Desulfocapsaceae</taxon>
        <taxon>Desulfocapsa</taxon>
    </lineage>
</organism>
<feature type="chain" id="PRO_5004016853" evidence="1">
    <location>
        <begin position="22"/>
        <end position="218"/>
    </location>
</feature>
<evidence type="ECO:0000313" key="2">
    <source>
        <dbReference type="EMBL" id="AGF76996.1"/>
    </source>
</evidence>
<dbReference type="OrthoDB" id="115777at2"/>
<keyword evidence="1" id="KW-0732">Signal</keyword>
<evidence type="ECO:0000313" key="3">
    <source>
        <dbReference type="Proteomes" id="UP000011721"/>
    </source>
</evidence>
<dbReference type="AlphaFoldDB" id="M1PKK0"/>
<accession>M1PKK0</accession>
<keyword evidence="3" id="KW-1185">Reference proteome</keyword>
<feature type="signal peptide" evidence="1">
    <location>
        <begin position="1"/>
        <end position="21"/>
    </location>
</feature>